<evidence type="ECO:0000259" key="2">
    <source>
        <dbReference type="Pfam" id="PF25545"/>
    </source>
</evidence>
<dbReference type="EMBL" id="MU001700">
    <property type="protein sequence ID" value="KAF2453043.1"/>
    <property type="molecule type" value="Genomic_DNA"/>
</dbReference>
<dbReference type="PANTHER" id="PTHR42470">
    <property type="entry name" value="VAST DOMAIN-CONTAINING PROTEIN"/>
    <property type="match status" value="1"/>
</dbReference>
<proteinExistence type="predicted"/>
<accession>A0A6A6NP12</accession>
<feature type="compositionally biased region" description="Basic and acidic residues" evidence="1">
    <location>
        <begin position="60"/>
        <end position="70"/>
    </location>
</feature>
<evidence type="ECO:0000313" key="4">
    <source>
        <dbReference type="Proteomes" id="UP000799766"/>
    </source>
</evidence>
<dbReference type="AlphaFoldDB" id="A0A6A6NP12"/>
<dbReference type="Proteomes" id="UP000799766">
    <property type="component" value="Unassembled WGS sequence"/>
</dbReference>
<evidence type="ECO:0000313" key="3">
    <source>
        <dbReference type="EMBL" id="KAF2453043.1"/>
    </source>
</evidence>
<dbReference type="PANTHER" id="PTHR42470:SF2">
    <property type="match status" value="1"/>
</dbReference>
<feature type="domain" description="DUF7924" evidence="2">
    <location>
        <begin position="121"/>
        <end position="346"/>
    </location>
</feature>
<evidence type="ECO:0000256" key="1">
    <source>
        <dbReference type="SAM" id="MobiDB-lite"/>
    </source>
</evidence>
<feature type="compositionally biased region" description="Basic and acidic residues" evidence="1">
    <location>
        <begin position="33"/>
        <end position="48"/>
    </location>
</feature>
<protein>
    <recommendedName>
        <fullName evidence="2">DUF7924 domain-containing protein</fullName>
    </recommendedName>
</protein>
<gene>
    <name evidence="3" type="ORF">BDY21DRAFT_417413</name>
</gene>
<dbReference type="InterPro" id="IPR057684">
    <property type="entry name" value="DUF7924"/>
</dbReference>
<sequence length="368" mass="41747">MTTAATDPIGHWARRGTWPQRYFEQDDRVREDFNNGFEKEDQEARWLEQCRAPDTGRPPSDQRPREEKSAPYRTARYEAVLAAKGSFMDEDEGGVKEESKDLCRALEANRTEPTRFPDRLFNAVCRKIRGRNEAMVIQDIARLIVPSAQNLAIHKAGHLGLLIETVNEGWNNSLPLVGARPQPDYAVGFRREAFTAARLSKLGGLVGDVVAGDASFYMATYFMYLPFLTCEVKCGDAALDVADRQNAHSMTLAVRGVVDLFRRVGREGEVDREILAFSFSHDHSSVRIYGHYAVVRGDDTAFYRHPIRAFSFTERDGENKWAAYKFTKNVYDMWAPNHFRRLCSVIDELPPGHDWDGPPHSEGRGAEQ</sequence>
<organism evidence="3 4">
    <name type="scientific">Lineolata rhizophorae</name>
    <dbReference type="NCBI Taxonomy" id="578093"/>
    <lineage>
        <taxon>Eukaryota</taxon>
        <taxon>Fungi</taxon>
        <taxon>Dikarya</taxon>
        <taxon>Ascomycota</taxon>
        <taxon>Pezizomycotina</taxon>
        <taxon>Dothideomycetes</taxon>
        <taxon>Dothideomycetes incertae sedis</taxon>
        <taxon>Lineolatales</taxon>
        <taxon>Lineolataceae</taxon>
        <taxon>Lineolata</taxon>
    </lineage>
</organism>
<reference evidence="3" key="1">
    <citation type="journal article" date="2020" name="Stud. Mycol.">
        <title>101 Dothideomycetes genomes: a test case for predicting lifestyles and emergence of pathogens.</title>
        <authorList>
            <person name="Haridas S."/>
            <person name="Albert R."/>
            <person name="Binder M."/>
            <person name="Bloem J."/>
            <person name="Labutti K."/>
            <person name="Salamov A."/>
            <person name="Andreopoulos B."/>
            <person name="Baker S."/>
            <person name="Barry K."/>
            <person name="Bills G."/>
            <person name="Bluhm B."/>
            <person name="Cannon C."/>
            <person name="Castanera R."/>
            <person name="Culley D."/>
            <person name="Daum C."/>
            <person name="Ezra D."/>
            <person name="Gonzalez J."/>
            <person name="Henrissat B."/>
            <person name="Kuo A."/>
            <person name="Liang C."/>
            <person name="Lipzen A."/>
            <person name="Lutzoni F."/>
            <person name="Magnuson J."/>
            <person name="Mondo S."/>
            <person name="Nolan M."/>
            <person name="Ohm R."/>
            <person name="Pangilinan J."/>
            <person name="Park H.-J."/>
            <person name="Ramirez L."/>
            <person name="Alfaro M."/>
            <person name="Sun H."/>
            <person name="Tritt A."/>
            <person name="Yoshinaga Y."/>
            <person name="Zwiers L.-H."/>
            <person name="Turgeon B."/>
            <person name="Goodwin S."/>
            <person name="Spatafora J."/>
            <person name="Crous P."/>
            <person name="Grigoriev I."/>
        </authorList>
    </citation>
    <scope>NUCLEOTIDE SEQUENCE</scope>
    <source>
        <strain evidence="3">ATCC 16933</strain>
    </source>
</reference>
<dbReference type="OrthoDB" id="5132737at2759"/>
<feature type="region of interest" description="Disordered" evidence="1">
    <location>
        <begin position="33"/>
        <end position="73"/>
    </location>
</feature>
<name>A0A6A6NP12_9PEZI</name>
<dbReference type="Pfam" id="PF25545">
    <property type="entry name" value="DUF7924"/>
    <property type="match status" value="1"/>
</dbReference>
<keyword evidence="4" id="KW-1185">Reference proteome</keyword>